<comment type="catalytic activity">
    <reaction evidence="13 16">
        <text>a 2'-deoxyribonucleoside 5'-diphosphate + ATP = a 2'-deoxyribonucleoside 5'-triphosphate + ADP</text>
        <dbReference type="Rhea" id="RHEA:44640"/>
        <dbReference type="ChEBI" id="CHEBI:30616"/>
        <dbReference type="ChEBI" id="CHEBI:61560"/>
        <dbReference type="ChEBI" id="CHEBI:73316"/>
        <dbReference type="ChEBI" id="CHEBI:456216"/>
        <dbReference type="EC" id="2.7.4.6"/>
    </reaction>
</comment>
<dbReference type="Proteomes" id="UP000009047">
    <property type="component" value="Chromosome"/>
</dbReference>
<dbReference type="PANTHER" id="PTHR11349">
    <property type="entry name" value="NUCLEOSIDE DIPHOSPHATE KINASE"/>
    <property type="match status" value="1"/>
</dbReference>
<feature type="binding site" evidence="13 14">
    <location>
        <position position="57"/>
    </location>
    <ligand>
        <name>ATP</name>
        <dbReference type="ChEBI" id="CHEBI:30616"/>
    </ligand>
</feature>
<evidence type="ECO:0000256" key="10">
    <source>
        <dbReference type="ARBA" id="ARBA00022840"/>
    </source>
</evidence>
<evidence type="ECO:0000256" key="6">
    <source>
        <dbReference type="ARBA" id="ARBA00022679"/>
    </source>
</evidence>
<dbReference type="EC" id="2.7.4.6" evidence="3 13"/>
<dbReference type="PROSITE" id="PS51374">
    <property type="entry name" value="NDPK_LIKE"/>
    <property type="match status" value="1"/>
</dbReference>
<dbReference type="InterPro" id="IPR036850">
    <property type="entry name" value="NDK-like_dom_sf"/>
</dbReference>
<dbReference type="GO" id="GO:0006241">
    <property type="term" value="P:CTP biosynthetic process"/>
    <property type="evidence" value="ECO:0007669"/>
    <property type="project" value="UniProtKB-UniRule"/>
</dbReference>
<feature type="binding site" evidence="13 14">
    <location>
        <position position="91"/>
    </location>
    <ligand>
        <name>ATP</name>
        <dbReference type="ChEBI" id="CHEBI:30616"/>
    </ligand>
</feature>
<dbReference type="GO" id="GO:0006228">
    <property type="term" value="P:UTP biosynthetic process"/>
    <property type="evidence" value="ECO:0007669"/>
    <property type="project" value="UniProtKB-UniRule"/>
</dbReference>
<comment type="subcellular location">
    <subcellularLocation>
        <location evidence="13">Cytoplasm</location>
    </subcellularLocation>
</comment>
<keyword evidence="9 13" id="KW-0418">Kinase</keyword>
<comment type="catalytic activity">
    <reaction evidence="13">
        <text>a ribonucleoside 5'-diphosphate + ATP = a ribonucleoside 5'-triphosphate + ADP</text>
        <dbReference type="Rhea" id="RHEA:18113"/>
        <dbReference type="ChEBI" id="CHEBI:30616"/>
        <dbReference type="ChEBI" id="CHEBI:57930"/>
        <dbReference type="ChEBI" id="CHEBI:61557"/>
        <dbReference type="ChEBI" id="CHEBI:456216"/>
        <dbReference type="EC" id="2.7.4.6"/>
    </reaction>
</comment>
<dbReference type="PROSITE" id="PS00469">
    <property type="entry name" value="NDPK"/>
    <property type="match status" value="1"/>
</dbReference>
<comment type="function">
    <text evidence="13">Major role in the synthesis of nucleoside triphosphates other than ATP. The ATP gamma phosphate is transferred to the NDP beta phosphate via a ping-pong mechanism, using a phosphorylated active-site intermediate.</text>
</comment>
<evidence type="ECO:0000256" key="5">
    <source>
        <dbReference type="ARBA" id="ARBA00022553"/>
    </source>
</evidence>
<dbReference type="EMBL" id="CP002085">
    <property type="protein sequence ID" value="ADK85798.1"/>
    <property type="molecule type" value="Genomic_DNA"/>
</dbReference>
<keyword evidence="10 13" id="KW-0067">ATP-binding</keyword>
<comment type="similarity">
    <text evidence="2 13 14 15">Belongs to the NDK family.</text>
</comment>
<dbReference type="GO" id="GO:0006183">
    <property type="term" value="P:GTP biosynthetic process"/>
    <property type="evidence" value="ECO:0007669"/>
    <property type="project" value="UniProtKB-UniRule"/>
</dbReference>
<dbReference type="CDD" id="cd04413">
    <property type="entry name" value="NDPk_I"/>
    <property type="match status" value="1"/>
</dbReference>
<proteinExistence type="inferred from homology"/>
<dbReference type="eggNOG" id="COG0105">
    <property type="taxonomic scope" value="Bacteria"/>
</dbReference>
<dbReference type="HOGENOM" id="CLU_060216_6_3_7"/>
<keyword evidence="5 13" id="KW-0597">Phosphoprotein</keyword>
<sequence>MERTLILIKPDAIARGLAGRILARFEEKGLKIAGMKMIQLDDAKLREHYSHLADKPFFPTICEFMSRTPVLALCLEGLEAVSVCRKLCGVTNARNAEPGTIRGDMAMSMQANLVHASDSVETAQAEVARFFGAGELFDYQPALLAYLYASDER</sequence>
<dbReference type="GO" id="GO:0005737">
    <property type="term" value="C:cytoplasm"/>
    <property type="evidence" value="ECO:0007669"/>
    <property type="project" value="UniProtKB-SubCell"/>
</dbReference>
<dbReference type="PRINTS" id="PR01243">
    <property type="entry name" value="NUCDPKINASE"/>
</dbReference>
<name>E1QJQ5_DESB2</name>
<evidence type="ECO:0000256" key="12">
    <source>
        <dbReference type="ARBA" id="ARBA00023080"/>
    </source>
</evidence>
<reference evidence="18 19" key="1">
    <citation type="journal article" date="2010" name="Stand. Genomic Sci.">
        <title>Complete genome sequence of Desulfarculus baarsii type strain (2st14).</title>
        <authorList>
            <person name="Sun H."/>
            <person name="Spring S."/>
            <person name="Lapidus A."/>
            <person name="Davenport K."/>
            <person name="Del Rio T.G."/>
            <person name="Tice H."/>
            <person name="Nolan M."/>
            <person name="Copeland A."/>
            <person name="Cheng J.F."/>
            <person name="Lucas S."/>
            <person name="Tapia R."/>
            <person name="Goodwin L."/>
            <person name="Pitluck S."/>
            <person name="Ivanova N."/>
            <person name="Pagani I."/>
            <person name="Mavromatis K."/>
            <person name="Ovchinnikova G."/>
            <person name="Pati A."/>
            <person name="Chen A."/>
            <person name="Palaniappan K."/>
            <person name="Hauser L."/>
            <person name="Chang Y.J."/>
            <person name="Jeffries C.D."/>
            <person name="Detter J.C."/>
            <person name="Han C."/>
            <person name="Rohde M."/>
            <person name="Brambilla E."/>
            <person name="Goker M."/>
            <person name="Woyke T."/>
            <person name="Bristow J."/>
            <person name="Eisen J.A."/>
            <person name="Markowitz V."/>
            <person name="Hugenholtz P."/>
            <person name="Kyrpides N.C."/>
            <person name="Klenk H.P."/>
            <person name="Land M."/>
        </authorList>
    </citation>
    <scope>NUCLEOTIDE SEQUENCE [LARGE SCALE GENOMIC DNA]</scope>
    <source>
        <strain evidence="19">ATCC 33931 / DSM 2075 / LMG 7858 / VKM B-1802 / 2st14</strain>
    </source>
</reference>
<comment type="subunit">
    <text evidence="13">Homotetramer.</text>
</comment>
<dbReference type="InterPro" id="IPR034907">
    <property type="entry name" value="NDK-like_dom"/>
</dbReference>
<dbReference type="GO" id="GO:0004550">
    <property type="term" value="F:nucleoside diphosphate kinase activity"/>
    <property type="evidence" value="ECO:0007669"/>
    <property type="project" value="UniProtKB-UniRule"/>
</dbReference>
<dbReference type="GO" id="GO:0046872">
    <property type="term" value="F:metal ion binding"/>
    <property type="evidence" value="ECO:0007669"/>
    <property type="project" value="UniProtKB-KW"/>
</dbReference>
<accession>E1QJQ5</accession>
<dbReference type="STRING" id="644282.Deba_2437"/>
<keyword evidence="7 13" id="KW-0479">Metal-binding</keyword>
<keyword evidence="6 13" id="KW-0808">Transferase</keyword>
<dbReference type="InterPro" id="IPR001564">
    <property type="entry name" value="Nucleoside_diP_kinase"/>
</dbReference>
<dbReference type="AlphaFoldDB" id="E1QJQ5"/>
<evidence type="ECO:0000256" key="8">
    <source>
        <dbReference type="ARBA" id="ARBA00022741"/>
    </source>
</evidence>
<dbReference type="SUPFAM" id="SSF54919">
    <property type="entry name" value="Nucleoside diphosphate kinase, NDK"/>
    <property type="match status" value="1"/>
</dbReference>
<keyword evidence="8 13" id="KW-0547">Nucleotide-binding</keyword>
<gene>
    <name evidence="13" type="primary">ndk</name>
    <name evidence="18" type="ordered locus">Deba_2437</name>
</gene>
<evidence type="ECO:0000256" key="16">
    <source>
        <dbReference type="RuleBase" id="RU004013"/>
    </source>
</evidence>
<feature type="binding site" evidence="13 14">
    <location>
        <position position="102"/>
    </location>
    <ligand>
        <name>ATP</name>
        <dbReference type="ChEBI" id="CHEBI:30616"/>
    </ligand>
</feature>
<dbReference type="SMART" id="SM00562">
    <property type="entry name" value="NDK"/>
    <property type="match status" value="1"/>
</dbReference>
<keyword evidence="13" id="KW-0963">Cytoplasm</keyword>
<evidence type="ECO:0000256" key="11">
    <source>
        <dbReference type="ARBA" id="ARBA00022842"/>
    </source>
</evidence>
<dbReference type="Pfam" id="PF00334">
    <property type="entry name" value="NDK"/>
    <property type="match status" value="1"/>
</dbReference>
<evidence type="ECO:0000256" key="7">
    <source>
        <dbReference type="ARBA" id="ARBA00022723"/>
    </source>
</evidence>
<feature type="binding site" evidence="13 14">
    <location>
        <position position="9"/>
    </location>
    <ligand>
        <name>ATP</name>
        <dbReference type="ChEBI" id="CHEBI:30616"/>
    </ligand>
</feature>
<feature type="active site" description="Pros-phosphohistidine intermediate" evidence="13 14">
    <location>
        <position position="115"/>
    </location>
</feature>
<comment type="cofactor">
    <cofactor evidence="1 13">
        <name>Mg(2+)</name>
        <dbReference type="ChEBI" id="CHEBI:18420"/>
    </cofactor>
</comment>
<dbReference type="GO" id="GO:0005524">
    <property type="term" value="F:ATP binding"/>
    <property type="evidence" value="ECO:0007669"/>
    <property type="project" value="UniProtKB-UniRule"/>
</dbReference>
<dbReference type="NCBIfam" id="NF001908">
    <property type="entry name" value="PRK00668.1"/>
    <property type="match status" value="1"/>
</dbReference>
<evidence type="ECO:0000256" key="14">
    <source>
        <dbReference type="PROSITE-ProRule" id="PRU00706"/>
    </source>
</evidence>
<dbReference type="KEGG" id="dbr:Deba_2437"/>
<evidence type="ECO:0000256" key="3">
    <source>
        <dbReference type="ARBA" id="ARBA00012966"/>
    </source>
</evidence>
<evidence type="ECO:0000256" key="1">
    <source>
        <dbReference type="ARBA" id="ARBA00001946"/>
    </source>
</evidence>
<keyword evidence="12 13" id="KW-0546">Nucleotide metabolism</keyword>
<evidence type="ECO:0000256" key="2">
    <source>
        <dbReference type="ARBA" id="ARBA00008142"/>
    </source>
</evidence>
<evidence type="ECO:0000259" key="17">
    <source>
        <dbReference type="SMART" id="SM00562"/>
    </source>
</evidence>
<evidence type="ECO:0000313" key="19">
    <source>
        <dbReference type="Proteomes" id="UP000009047"/>
    </source>
</evidence>
<dbReference type="HAMAP" id="MF_00451">
    <property type="entry name" value="NDP_kinase"/>
    <property type="match status" value="1"/>
</dbReference>
<evidence type="ECO:0000313" key="18">
    <source>
        <dbReference type="EMBL" id="ADK85798.1"/>
    </source>
</evidence>
<keyword evidence="11 13" id="KW-0460">Magnesium</keyword>
<protein>
    <recommendedName>
        <fullName evidence="4 13">Nucleoside diphosphate kinase</fullName>
        <shortName evidence="13">NDK</shortName>
        <shortName evidence="13">NDP kinase</shortName>
        <ecNumber evidence="3 13">2.7.4.6</ecNumber>
    </recommendedName>
    <alternativeName>
        <fullName evidence="13">Nucleoside-2-P kinase</fullName>
    </alternativeName>
</protein>
<dbReference type="Gene3D" id="3.30.70.141">
    <property type="entry name" value="Nucleoside diphosphate kinase-like domain"/>
    <property type="match status" value="1"/>
</dbReference>
<feature type="binding site" evidence="13 14">
    <location>
        <position position="112"/>
    </location>
    <ligand>
        <name>ATP</name>
        <dbReference type="ChEBI" id="CHEBI:30616"/>
    </ligand>
</feature>
<feature type="binding site" evidence="13 14">
    <location>
        <position position="85"/>
    </location>
    <ligand>
        <name>ATP</name>
        <dbReference type="ChEBI" id="CHEBI:30616"/>
    </ligand>
</feature>
<dbReference type="InterPro" id="IPR023005">
    <property type="entry name" value="Nucleoside_diP_kinase_AS"/>
</dbReference>
<evidence type="ECO:0000256" key="9">
    <source>
        <dbReference type="ARBA" id="ARBA00022777"/>
    </source>
</evidence>
<evidence type="ECO:0000256" key="4">
    <source>
        <dbReference type="ARBA" id="ARBA00017632"/>
    </source>
</evidence>
<organism evidence="18 19">
    <name type="scientific">Desulfarculus baarsii (strain ATCC 33931 / DSM 2075 / LMG 7858 / VKM B-1802 / 2st14)</name>
    <dbReference type="NCBI Taxonomy" id="644282"/>
    <lineage>
        <taxon>Bacteria</taxon>
        <taxon>Pseudomonadati</taxon>
        <taxon>Thermodesulfobacteriota</taxon>
        <taxon>Desulfarculia</taxon>
        <taxon>Desulfarculales</taxon>
        <taxon>Desulfarculaceae</taxon>
        <taxon>Desulfarculus</taxon>
    </lineage>
</organism>
<keyword evidence="19" id="KW-1185">Reference proteome</keyword>
<dbReference type="RefSeq" id="WP_013259237.1">
    <property type="nucleotide sequence ID" value="NC_014365.1"/>
</dbReference>
<evidence type="ECO:0000256" key="13">
    <source>
        <dbReference type="HAMAP-Rule" id="MF_00451"/>
    </source>
</evidence>
<dbReference type="OrthoDB" id="9801161at2"/>
<evidence type="ECO:0000256" key="15">
    <source>
        <dbReference type="RuleBase" id="RU004011"/>
    </source>
</evidence>
<dbReference type="FunFam" id="3.30.70.141:FF:000003">
    <property type="entry name" value="Nucleoside diphosphate kinase"/>
    <property type="match status" value="1"/>
</dbReference>
<feature type="domain" description="Nucleoside diphosphate kinase-like" evidence="17">
    <location>
        <begin position="1"/>
        <end position="138"/>
    </location>
</feature>